<gene>
    <name evidence="1" type="ORF">KAJ83_02460</name>
</gene>
<dbReference type="InterPro" id="IPR011990">
    <property type="entry name" value="TPR-like_helical_dom_sf"/>
</dbReference>
<reference evidence="1" key="1">
    <citation type="submission" date="2021-04" db="EMBL/GenBank/DDBJ databases">
        <authorList>
            <person name="Zhang D.-C."/>
        </authorList>
    </citation>
    <scope>NUCLEOTIDE SEQUENCE</scope>
    <source>
        <strain evidence="1">CGMCC 1.15697</strain>
    </source>
</reference>
<dbReference type="Gene3D" id="1.25.40.10">
    <property type="entry name" value="Tetratricopeptide repeat domain"/>
    <property type="match status" value="1"/>
</dbReference>
<dbReference type="RefSeq" id="WP_210680422.1">
    <property type="nucleotide sequence ID" value="NZ_JAGMWN010000001.1"/>
</dbReference>
<dbReference type="EMBL" id="JAGMWN010000001">
    <property type="protein sequence ID" value="MBP5855854.1"/>
    <property type="molecule type" value="Genomic_DNA"/>
</dbReference>
<name>A0A8J7RZD0_9PROT</name>
<sequence>MSIERQIEVLSALGARDELTARALRAYGFQAAKRARVYEAAPILRALAKAGDAEALYAYIDLRAGYALPYDHAAEADALLRAAAADGDDRAAARIIWRALTSDQAVAAFDYDFFKETPEVAQRTLEALRGRAEAGEPHAQAYWGALQFLEPPVVSRSFETGFAMLRAAAAHDVAFAHEMLGRRLLLEDGYFDDRREEGREHLRRAIELAGRGRVVRHLVGSLIRAADGDREDPRYREAFRLAGASLAEYGTTWVAGYAMSLFEEPERLELLRLLAIEAADRGNGFARNFLSNFYWEGAYEFKNAAHSAFGKDLGKHVAWRLLMFDDLPIPRARWKPAGSVLTDEDWRQKTDQEVIEERRETLSRDLDGALVDEALREGKALADAFRAGDREALLGPLGHPDFSDGATPN</sequence>
<evidence type="ECO:0000313" key="2">
    <source>
        <dbReference type="Proteomes" id="UP000672602"/>
    </source>
</evidence>
<protein>
    <submittedName>
        <fullName evidence="1">Uncharacterized protein</fullName>
    </submittedName>
</protein>
<accession>A0A8J7RZD0</accession>
<comment type="caution">
    <text evidence="1">The sequence shown here is derived from an EMBL/GenBank/DDBJ whole genome shotgun (WGS) entry which is preliminary data.</text>
</comment>
<dbReference type="AlphaFoldDB" id="A0A8J7RZD0"/>
<proteinExistence type="predicted"/>
<evidence type="ECO:0000313" key="1">
    <source>
        <dbReference type="EMBL" id="MBP5855854.1"/>
    </source>
</evidence>
<organism evidence="1 2">
    <name type="scientific">Marivibrio halodurans</name>
    <dbReference type="NCBI Taxonomy" id="2039722"/>
    <lineage>
        <taxon>Bacteria</taxon>
        <taxon>Pseudomonadati</taxon>
        <taxon>Pseudomonadota</taxon>
        <taxon>Alphaproteobacteria</taxon>
        <taxon>Rhodospirillales</taxon>
        <taxon>Rhodospirillaceae</taxon>
        <taxon>Marivibrio</taxon>
    </lineage>
</organism>
<dbReference type="Proteomes" id="UP000672602">
    <property type="component" value="Unassembled WGS sequence"/>
</dbReference>
<keyword evidence="2" id="KW-1185">Reference proteome</keyword>